<comment type="caution">
    <text evidence="1">The sequence shown here is derived from an EMBL/GenBank/DDBJ whole genome shotgun (WGS) entry which is preliminary data.</text>
</comment>
<name>A0A6A3DY55_9STRA</name>
<dbReference type="Proteomes" id="UP000429523">
    <property type="component" value="Unassembled WGS sequence"/>
</dbReference>
<organism evidence="1 2">
    <name type="scientific">Phytophthora fragariae</name>
    <dbReference type="NCBI Taxonomy" id="53985"/>
    <lineage>
        <taxon>Eukaryota</taxon>
        <taxon>Sar</taxon>
        <taxon>Stramenopiles</taxon>
        <taxon>Oomycota</taxon>
        <taxon>Peronosporomycetes</taxon>
        <taxon>Peronosporales</taxon>
        <taxon>Peronosporaceae</taxon>
        <taxon>Phytophthora</taxon>
    </lineage>
</organism>
<dbReference type="AlphaFoldDB" id="A0A6A3DY55"/>
<gene>
    <name evidence="1" type="ORF">PF009_g27180</name>
</gene>
<protein>
    <recommendedName>
        <fullName evidence="3">Tesmin/TSO1-like CXC domain-containing protein</fullName>
    </recommendedName>
</protein>
<evidence type="ECO:0008006" key="3">
    <source>
        <dbReference type="Google" id="ProtNLM"/>
    </source>
</evidence>
<proteinExistence type="predicted"/>
<sequence length="632" mass="72221">MGPSLWLKNAKHFGENFQPGKDQVHVLVLVPEDEGDSGPASKKARHGYHCKFATAATNLMGRIRGCNCDAIFDIETVVKLPFPSLVMPPNSFQVVEGSFEYQARWHLKRLYEKVVAFWMEATPITVKVVGTTGYGTSHMLAVLVLLLLKNQVKDSYGSVAFVCYIPDCRKLLEDESTVLTIMQQNILLNFPDFSEPLNTIKDIRVVMQAQMVILVADQWNSIDENQMVIDRLGSCLGISAYVKIHGMSMNETLYALLPKQTSDDRNIYCGGFNDDEFGVWLKHHPPFFTEHEDELALLTGKVPLLLSVFARVYGNGDSWGSVVQRVQLDENIKELERSLSAFYKEKDVELVWKVFTLKVDYMMESEHVDHRFFYKDPSRGFRATSELVLWLLYRVWSKKTADDALLTKWPELLWHAATRSTLGFYVEEIIKAQICRQGVVGKYPRPKDRTIKKYRFNPGSEELTLDLAFEERGAKSRWILLDPQIFNYPGVDMILITDTTFVGINVTIAKTHSPLEPFFKMWTPLAASKNMEITGLFVAPDNFVHEEENVAISLLKNVYHELWLRIESKVDQVPIQGSTCNCKTGRGTKRCGCQRRGKLCDRACICQTCMNGNDMSTKQQFRLLKMTRYHIN</sequence>
<reference evidence="1 2" key="1">
    <citation type="submission" date="2018-08" db="EMBL/GenBank/DDBJ databases">
        <title>Genomic investigation of the strawberry pathogen Phytophthora fragariae indicates pathogenicity is determined by transcriptional variation in three key races.</title>
        <authorList>
            <person name="Adams T.M."/>
            <person name="Armitage A.D."/>
            <person name="Sobczyk M.K."/>
            <person name="Bates H.J."/>
            <person name="Dunwell J.M."/>
            <person name="Nellist C.F."/>
            <person name="Harrison R.J."/>
        </authorList>
    </citation>
    <scope>NUCLEOTIDE SEQUENCE [LARGE SCALE GENOMIC DNA]</scope>
    <source>
        <strain evidence="1 2">NOV-9</strain>
    </source>
</reference>
<evidence type="ECO:0000313" key="2">
    <source>
        <dbReference type="Proteomes" id="UP000429523"/>
    </source>
</evidence>
<accession>A0A6A3DY55</accession>
<dbReference type="EMBL" id="QXGF01003052">
    <property type="protein sequence ID" value="KAE8922558.1"/>
    <property type="molecule type" value="Genomic_DNA"/>
</dbReference>
<evidence type="ECO:0000313" key="1">
    <source>
        <dbReference type="EMBL" id="KAE8922558.1"/>
    </source>
</evidence>